<dbReference type="PANTHER" id="PTHR46244:SF3">
    <property type="entry name" value="PHOSPHOENOLPYRUVATE-PROTEIN PHOSPHOTRANSFERASE"/>
    <property type="match status" value="1"/>
</dbReference>
<feature type="active site" description="Proton donor" evidence="18">
    <location>
        <position position="510"/>
    </location>
</feature>
<evidence type="ECO:0000256" key="13">
    <source>
        <dbReference type="ARBA" id="ARBA00022723"/>
    </source>
</evidence>
<evidence type="ECO:0000256" key="18">
    <source>
        <dbReference type="PIRSR" id="PIRSR000732-1"/>
    </source>
</evidence>
<evidence type="ECO:0000256" key="2">
    <source>
        <dbReference type="ARBA" id="ARBA00001946"/>
    </source>
</evidence>
<feature type="active site" description="Tele-phosphohistidine intermediate" evidence="18">
    <location>
        <position position="196"/>
    </location>
</feature>
<dbReference type="InterPro" id="IPR024692">
    <property type="entry name" value="PTS_EI"/>
</dbReference>
<name>A0A1Y1SHH3_9GAMM</name>
<keyword evidence="9 17" id="KW-0963">Cytoplasm</keyword>
<dbReference type="Pfam" id="PF02896">
    <property type="entry name" value="PEP-utilizers_C"/>
    <property type="match status" value="1"/>
</dbReference>
<dbReference type="InterPro" id="IPR000121">
    <property type="entry name" value="PEP_util_C"/>
</dbReference>
<feature type="domain" description="PEP-utilising enzyme mobile" evidence="22">
    <location>
        <begin position="161"/>
        <end position="232"/>
    </location>
</feature>
<evidence type="ECO:0000256" key="12">
    <source>
        <dbReference type="ARBA" id="ARBA00022683"/>
    </source>
</evidence>
<dbReference type="PROSITE" id="PS00742">
    <property type="entry name" value="PEP_ENZYMES_2"/>
    <property type="match status" value="1"/>
</dbReference>
<evidence type="ECO:0000256" key="21">
    <source>
        <dbReference type="SAM" id="Coils"/>
    </source>
</evidence>
<evidence type="ECO:0000256" key="8">
    <source>
        <dbReference type="ARBA" id="ARBA00022448"/>
    </source>
</evidence>
<comment type="similarity">
    <text evidence="5 17">Belongs to the PEP-utilizing enzyme family.</text>
</comment>
<evidence type="ECO:0000256" key="11">
    <source>
        <dbReference type="ARBA" id="ARBA00022679"/>
    </source>
</evidence>
<dbReference type="SUPFAM" id="SSF51621">
    <property type="entry name" value="Phosphoenolpyruvate/pyruvate domain"/>
    <property type="match status" value="1"/>
</dbReference>
<feature type="binding site" evidence="19">
    <location>
        <begin position="462"/>
        <end position="463"/>
    </location>
    <ligand>
        <name>phosphoenolpyruvate</name>
        <dbReference type="ChEBI" id="CHEBI:58702"/>
    </ligand>
</feature>
<keyword evidence="8 17" id="KW-0813">Transport</keyword>
<comment type="cofactor">
    <cofactor evidence="2 17 20">
        <name>Mg(2+)</name>
        <dbReference type="ChEBI" id="CHEBI:18420"/>
    </cofactor>
</comment>
<dbReference type="EMBL" id="AQQV01000001">
    <property type="protein sequence ID" value="ORE89115.1"/>
    <property type="molecule type" value="Genomic_DNA"/>
</dbReference>
<protein>
    <recommendedName>
        <fullName evidence="7 17">Phosphoenolpyruvate-protein phosphotransferase</fullName>
        <ecNumber evidence="6 17">2.7.3.9</ecNumber>
    </recommendedName>
    <alternativeName>
        <fullName evidence="16 17">Phosphotransferase system, enzyme I</fullName>
    </alternativeName>
</protein>
<evidence type="ECO:0000313" key="26">
    <source>
        <dbReference type="Proteomes" id="UP000192342"/>
    </source>
</evidence>
<evidence type="ECO:0000259" key="23">
    <source>
        <dbReference type="Pfam" id="PF02896"/>
    </source>
</evidence>
<dbReference type="RefSeq" id="WP_083559943.1">
    <property type="nucleotide sequence ID" value="NZ_AQQV01000001.1"/>
</dbReference>
<dbReference type="AlphaFoldDB" id="A0A1Y1SHH3"/>
<keyword evidence="26" id="KW-1185">Reference proteome</keyword>
<dbReference type="Gene3D" id="3.50.30.10">
    <property type="entry name" value="Phosphohistidine domain"/>
    <property type="match status" value="1"/>
</dbReference>
<proteinExistence type="inferred from homology"/>
<evidence type="ECO:0000256" key="16">
    <source>
        <dbReference type="ARBA" id="ARBA00033235"/>
    </source>
</evidence>
<evidence type="ECO:0000256" key="15">
    <source>
        <dbReference type="ARBA" id="ARBA00022842"/>
    </source>
</evidence>
<dbReference type="InterPro" id="IPR006318">
    <property type="entry name" value="PTS_EI-like"/>
</dbReference>
<dbReference type="InterPro" id="IPR050499">
    <property type="entry name" value="PEP-utilizing_PTS_enzyme"/>
</dbReference>
<keyword evidence="13 17" id="KW-0479">Metal-binding</keyword>
<dbReference type="Pfam" id="PF00391">
    <property type="entry name" value="PEP-utilizers"/>
    <property type="match status" value="1"/>
</dbReference>
<dbReference type="GO" id="GO:0009401">
    <property type="term" value="P:phosphoenolpyruvate-dependent sugar phosphotransferase system"/>
    <property type="evidence" value="ECO:0007669"/>
    <property type="project" value="UniProtKB-KW"/>
</dbReference>
<dbReference type="GO" id="GO:0016301">
    <property type="term" value="F:kinase activity"/>
    <property type="evidence" value="ECO:0007669"/>
    <property type="project" value="UniProtKB-KW"/>
</dbReference>
<keyword evidence="11 17" id="KW-0808">Transferase</keyword>
<feature type="binding site" evidence="20">
    <location>
        <position position="439"/>
    </location>
    <ligand>
        <name>Mg(2+)</name>
        <dbReference type="ChEBI" id="CHEBI:18420"/>
    </ligand>
</feature>
<feature type="binding site" evidence="19">
    <location>
        <position position="303"/>
    </location>
    <ligand>
        <name>phosphoenolpyruvate</name>
        <dbReference type="ChEBI" id="CHEBI:58702"/>
    </ligand>
</feature>
<feature type="binding site" evidence="20">
    <location>
        <position position="463"/>
    </location>
    <ligand>
        <name>Mg(2+)</name>
        <dbReference type="ChEBI" id="CHEBI:18420"/>
    </ligand>
</feature>
<evidence type="ECO:0000256" key="1">
    <source>
        <dbReference type="ARBA" id="ARBA00000683"/>
    </source>
</evidence>
<dbReference type="Pfam" id="PF05524">
    <property type="entry name" value="PEP-utilisers_N"/>
    <property type="match status" value="1"/>
</dbReference>
<evidence type="ECO:0000256" key="20">
    <source>
        <dbReference type="PIRSR" id="PIRSR000732-3"/>
    </source>
</evidence>
<comment type="function">
    <text evidence="3 17">General (non sugar-specific) component of the phosphoenolpyruvate-dependent sugar phosphotransferase system (sugar PTS). This major carbohydrate active-transport system catalyzes the phosphorylation of incoming sugar substrates concomitantly with their translocation across the cell membrane. Enzyme I transfers the phosphoryl group from phosphoenolpyruvate (PEP) to the phosphoryl carrier protein (HPr).</text>
</comment>
<keyword evidence="25" id="KW-0670">Pyruvate</keyword>
<accession>A0A1Y1SHH3</accession>
<comment type="catalytic activity">
    <reaction evidence="1 17">
        <text>L-histidyl-[protein] + phosphoenolpyruvate = N(pros)-phospho-L-histidyl-[protein] + pyruvate</text>
        <dbReference type="Rhea" id="RHEA:23880"/>
        <dbReference type="Rhea" id="RHEA-COMP:9745"/>
        <dbReference type="Rhea" id="RHEA-COMP:9746"/>
        <dbReference type="ChEBI" id="CHEBI:15361"/>
        <dbReference type="ChEBI" id="CHEBI:29979"/>
        <dbReference type="ChEBI" id="CHEBI:58702"/>
        <dbReference type="ChEBI" id="CHEBI:64837"/>
        <dbReference type="EC" id="2.7.3.9"/>
    </reaction>
</comment>
<feature type="domain" description="PEP-utilising enzyme C-terminal" evidence="23">
    <location>
        <begin position="260"/>
        <end position="548"/>
    </location>
</feature>
<feature type="coiled-coil region" evidence="21">
    <location>
        <begin position="39"/>
        <end position="66"/>
    </location>
</feature>
<evidence type="ECO:0000256" key="10">
    <source>
        <dbReference type="ARBA" id="ARBA00022597"/>
    </source>
</evidence>
<dbReference type="InterPro" id="IPR008279">
    <property type="entry name" value="PEP-util_enz_mobile_dom"/>
</dbReference>
<evidence type="ECO:0000256" key="6">
    <source>
        <dbReference type="ARBA" id="ARBA00012232"/>
    </source>
</evidence>
<dbReference type="PIRSF" id="PIRSF000732">
    <property type="entry name" value="PTS_enzyme_I"/>
    <property type="match status" value="1"/>
</dbReference>
<evidence type="ECO:0000259" key="24">
    <source>
        <dbReference type="Pfam" id="PF05524"/>
    </source>
</evidence>
<dbReference type="InterPro" id="IPR015813">
    <property type="entry name" value="Pyrv/PenolPyrv_kinase-like_dom"/>
</dbReference>
<dbReference type="InterPro" id="IPR036618">
    <property type="entry name" value="PtsI_HPr-bd_sf"/>
</dbReference>
<keyword evidence="21" id="KW-0175">Coiled coil</keyword>
<dbReference type="InterPro" id="IPR040442">
    <property type="entry name" value="Pyrv_kinase-like_dom_sf"/>
</dbReference>
<dbReference type="InterPro" id="IPR036637">
    <property type="entry name" value="Phosphohistidine_dom_sf"/>
</dbReference>
<dbReference type="Gene3D" id="3.20.20.60">
    <property type="entry name" value="Phosphoenolpyruvate-binding domains"/>
    <property type="match status" value="1"/>
</dbReference>
<evidence type="ECO:0000256" key="14">
    <source>
        <dbReference type="ARBA" id="ARBA00022777"/>
    </source>
</evidence>
<dbReference type="Gene3D" id="1.10.274.10">
    <property type="entry name" value="PtsI, HPr-binding domain"/>
    <property type="match status" value="1"/>
</dbReference>
<gene>
    <name evidence="25" type="ORF">ATO7_04530</name>
</gene>
<feature type="domain" description="Phosphotransferase system enzyme I N-terminal" evidence="24">
    <location>
        <begin position="9"/>
        <end position="132"/>
    </location>
</feature>
<evidence type="ECO:0000259" key="22">
    <source>
        <dbReference type="Pfam" id="PF00391"/>
    </source>
</evidence>
<keyword evidence="14 17" id="KW-0418">Kinase</keyword>
<dbReference type="PRINTS" id="PR01736">
    <property type="entry name" value="PHPHTRNFRASE"/>
</dbReference>
<dbReference type="SUPFAM" id="SSF47831">
    <property type="entry name" value="Enzyme I of the PEP:sugar phosphotransferase system HPr-binding (sub)domain"/>
    <property type="match status" value="1"/>
</dbReference>
<dbReference type="SUPFAM" id="SSF52009">
    <property type="entry name" value="Phosphohistidine domain"/>
    <property type="match status" value="1"/>
</dbReference>
<dbReference type="STRING" id="1317117.ATO7_04530"/>
<dbReference type="GO" id="GO:0008965">
    <property type="term" value="F:phosphoenolpyruvate-protein phosphotransferase activity"/>
    <property type="evidence" value="ECO:0007669"/>
    <property type="project" value="UniProtKB-EC"/>
</dbReference>
<evidence type="ECO:0000256" key="7">
    <source>
        <dbReference type="ARBA" id="ARBA00016544"/>
    </source>
</evidence>
<evidence type="ECO:0000256" key="9">
    <source>
        <dbReference type="ARBA" id="ARBA00022490"/>
    </source>
</evidence>
<comment type="subcellular location">
    <subcellularLocation>
        <location evidence="4 17">Cytoplasm</location>
    </subcellularLocation>
</comment>
<keyword evidence="12 17" id="KW-0598">Phosphotransferase system</keyword>
<dbReference type="InterPro" id="IPR008731">
    <property type="entry name" value="PTS_EIN"/>
</dbReference>
<dbReference type="EC" id="2.7.3.9" evidence="6 17"/>
<evidence type="ECO:0000256" key="3">
    <source>
        <dbReference type="ARBA" id="ARBA00002728"/>
    </source>
</evidence>
<sequence length="586" mass="64599">MGGGNVHLQGIGVSRGIALGRVHKLHGDDFDVPERQLTAAEVEDECERYTAARQKAKLQLRNIRERIPADTPRDIASFIDAHLLMLDDRTLSDAVTDMIRSEHINAECALNRQRENLVAVFEQMDDAYLRSRRDDVEHVVVRIQRILLKGDKTLDVSTQNEAAVVVADDITPADVILLNQQGVAGFVTEYGGPLSHTAILARSLGLPAIVGVHNARRQVNDGDEIVIDGQRGEAIGTPGASERAEYEERHRAEARFRAILEQLRDVPSVTADGHPIELLCNIELPADTAHAHGVGAAGVGLYRTEFLYMNREDTPDEDEQYQAYLSVIQAVQGPITIRTLDLGADKQVDSGRIQGPTPNNPALGLRAIRLCLKDEELFRVQLRALLRASAHGKVKVMLPMISNLNELLRARALIDELKQELRNEGRAFDEQLQVGAMIEVPAAALAANMLAPHADFFSIGTNDLIQYTLAIDRVDDEVNYLYDPLHPAVLNLIYMTIAAGQRRGIAVSMCGEMASDTRYTRLLLALGLTEFSMHPSSVLEVKKLIRESNLAELRAVGQRLIDTHDPDEVQALIEQLATLPETTDAA</sequence>
<feature type="binding site" evidence="19">
    <location>
        <position position="473"/>
    </location>
    <ligand>
        <name>phosphoenolpyruvate</name>
        <dbReference type="ChEBI" id="CHEBI:58702"/>
    </ligand>
</feature>
<feature type="binding site" evidence="19">
    <location>
        <position position="338"/>
    </location>
    <ligand>
        <name>phosphoenolpyruvate</name>
        <dbReference type="ChEBI" id="CHEBI:58702"/>
    </ligand>
</feature>
<dbReference type="PANTHER" id="PTHR46244">
    <property type="entry name" value="PHOSPHOENOLPYRUVATE-PROTEIN PHOSPHOTRANSFERASE"/>
    <property type="match status" value="1"/>
</dbReference>
<keyword evidence="15 17" id="KW-0460">Magnesium</keyword>
<keyword evidence="10 17" id="KW-0762">Sugar transport</keyword>
<comment type="caution">
    <text evidence="25">The sequence shown here is derived from an EMBL/GenBank/DDBJ whole genome shotgun (WGS) entry which is preliminary data.</text>
</comment>
<organism evidence="25 26">
    <name type="scientific">Oceanococcus atlanticus</name>
    <dbReference type="NCBI Taxonomy" id="1317117"/>
    <lineage>
        <taxon>Bacteria</taxon>
        <taxon>Pseudomonadati</taxon>
        <taxon>Pseudomonadota</taxon>
        <taxon>Gammaproteobacteria</taxon>
        <taxon>Chromatiales</taxon>
        <taxon>Oceanococcaceae</taxon>
        <taxon>Oceanococcus</taxon>
    </lineage>
</organism>
<dbReference type="NCBIfam" id="TIGR01417">
    <property type="entry name" value="PTS_I_fam"/>
    <property type="match status" value="1"/>
</dbReference>
<evidence type="ECO:0000313" key="25">
    <source>
        <dbReference type="EMBL" id="ORE89115.1"/>
    </source>
</evidence>
<dbReference type="OrthoDB" id="9765468at2"/>
<reference evidence="25 26" key="1">
    <citation type="submission" date="2013-04" db="EMBL/GenBank/DDBJ databases">
        <title>Oceanococcus atlanticus 22II-S10r2 Genome Sequencing.</title>
        <authorList>
            <person name="Lai Q."/>
            <person name="Li G."/>
            <person name="Shao Z."/>
        </authorList>
    </citation>
    <scope>NUCLEOTIDE SEQUENCE [LARGE SCALE GENOMIC DNA]</scope>
    <source>
        <strain evidence="25 26">22II-S10r2</strain>
    </source>
</reference>
<dbReference type="GO" id="GO:0005737">
    <property type="term" value="C:cytoplasm"/>
    <property type="evidence" value="ECO:0007669"/>
    <property type="project" value="UniProtKB-SubCell"/>
</dbReference>
<evidence type="ECO:0000256" key="4">
    <source>
        <dbReference type="ARBA" id="ARBA00004496"/>
    </source>
</evidence>
<dbReference type="InterPro" id="IPR023151">
    <property type="entry name" value="PEP_util_CS"/>
</dbReference>
<dbReference type="GO" id="GO:0046872">
    <property type="term" value="F:metal ion binding"/>
    <property type="evidence" value="ECO:0007669"/>
    <property type="project" value="UniProtKB-KW"/>
</dbReference>
<evidence type="ECO:0000256" key="5">
    <source>
        <dbReference type="ARBA" id="ARBA00007837"/>
    </source>
</evidence>
<dbReference type="Proteomes" id="UP000192342">
    <property type="component" value="Unassembled WGS sequence"/>
</dbReference>
<evidence type="ECO:0000256" key="19">
    <source>
        <dbReference type="PIRSR" id="PIRSR000732-2"/>
    </source>
</evidence>
<evidence type="ECO:0000256" key="17">
    <source>
        <dbReference type="PIRNR" id="PIRNR000732"/>
    </source>
</evidence>